<evidence type="ECO:0000256" key="1">
    <source>
        <dbReference type="SAM" id="MobiDB-lite"/>
    </source>
</evidence>
<gene>
    <name evidence="3" type="ORF">SAMN05216387_10776</name>
</gene>
<reference evidence="3 4" key="1">
    <citation type="submission" date="2016-10" db="EMBL/GenBank/DDBJ databases">
        <authorList>
            <person name="de Groot N.N."/>
        </authorList>
    </citation>
    <scope>NUCLEOTIDE SEQUENCE [LARGE SCALE GENOMIC DNA]</scope>
    <source>
        <strain evidence="3 4">Nv1</strain>
    </source>
</reference>
<feature type="chain" id="PRO_5011497144" description="Kazal-type serine protease inhibitor domain-containing protein" evidence="2">
    <location>
        <begin position="33"/>
        <end position="139"/>
    </location>
</feature>
<name>A0A1H7NNB0_9PROT</name>
<evidence type="ECO:0000313" key="4">
    <source>
        <dbReference type="Proteomes" id="UP000198620"/>
    </source>
</evidence>
<accession>A0A1H7NNB0</accession>
<keyword evidence="2" id="KW-0732">Signal</keyword>
<organism evidence="3 4">
    <name type="scientific">Nitrosovibrio tenuis</name>
    <dbReference type="NCBI Taxonomy" id="1233"/>
    <lineage>
        <taxon>Bacteria</taxon>
        <taxon>Pseudomonadati</taxon>
        <taxon>Pseudomonadota</taxon>
        <taxon>Betaproteobacteria</taxon>
        <taxon>Nitrosomonadales</taxon>
        <taxon>Nitrosomonadaceae</taxon>
        <taxon>Nitrosovibrio</taxon>
    </lineage>
</organism>
<dbReference type="STRING" id="1233.SAMN05216387_10776"/>
<keyword evidence="4" id="KW-1185">Reference proteome</keyword>
<evidence type="ECO:0000256" key="2">
    <source>
        <dbReference type="SAM" id="SignalP"/>
    </source>
</evidence>
<dbReference type="AlphaFoldDB" id="A0A1H7NNB0"/>
<dbReference type="Proteomes" id="UP000198620">
    <property type="component" value="Unassembled WGS sequence"/>
</dbReference>
<dbReference type="EMBL" id="FOBH01000007">
    <property type="protein sequence ID" value="SEL24804.1"/>
    <property type="molecule type" value="Genomic_DNA"/>
</dbReference>
<sequence length="139" mass="14374">MKPYFNSSTTVFKILIALTIGLSMGLTQAVYAQGDMSEKSQSQSKSSTPKQPCAGPSAIQCPGGMKCIDDPSDKCDPTKEGIDCPGICVAGAPVSKLKQPCGGPTGIMCQGGMICVDDPSDNCDPTKEGINCKGICMSK</sequence>
<evidence type="ECO:0000313" key="3">
    <source>
        <dbReference type="EMBL" id="SEL24804.1"/>
    </source>
</evidence>
<feature type="signal peptide" evidence="2">
    <location>
        <begin position="1"/>
        <end position="32"/>
    </location>
</feature>
<protein>
    <recommendedName>
        <fullName evidence="5">Kazal-type serine protease inhibitor domain-containing protein</fullName>
    </recommendedName>
</protein>
<feature type="region of interest" description="Disordered" evidence="1">
    <location>
        <begin position="34"/>
        <end position="57"/>
    </location>
</feature>
<feature type="compositionally biased region" description="Low complexity" evidence="1">
    <location>
        <begin position="39"/>
        <end position="51"/>
    </location>
</feature>
<evidence type="ECO:0008006" key="5">
    <source>
        <dbReference type="Google" id="ProtNLM"/>
    </source>
</evidence>
<proteinExistence type="predicted"/>